<dbReference type="InterPro" id="IPR051536">
    <property type="entry name" value="UDG_Type-4/5"/>
</dbReference>
<evidence type="ECO:0000256" key="2">
    <source>
        <dbReference type="ARBA" id="ARBA00006521"/>
    </source>
</evidence>
<dbReference type="InterPro" id="IPR005122">
    <property type="entry name" value="Uracil-DNA_glycosylase-like"/>
</dbReference>
<proteinExistence type="inferred from homology"/>
<dbReference type="PANTHER" id="PTHR33693:SF1">
    <property type="entry name" value="TYPE-4 URACIL-DNA GLYCOSYLASE"/>
    <property type="match status" value="1"/>
</dbReference>
<evidence type="ECO:0000256" key="10">
    <source>
        <dbReference type="ARBA" id="ARBA00023014"/>
    </source>
</evidence>
<dbReference type="Pfam" id="PF03167">
    <property type="entry name" value="UDG"/>
    <property type="match status" value="1"/>
</dbReference>
<feature type="compositionally biased region" description="Basic and acidic residues" evidence="12">
    <location>
        <begin position="210"/>
        <end position="221"/>
    </location>
</feature>
<keyword evidence="9" id="KW-0408">Iron</keyword>
<evidence type="ECO:0000256" key="9">
    <source>
        <dbReference type="ARBA" id="ARBA00023004"/>
    </source>
</evidence>
<comment type="catalytic activity">
    <reaction evidence="1">
        <text>Hydrolyzes single-stranded DNA or mismatched double-stranded DNA and polynucleotides, releasing free uracil.</text>
        <dbReference type="EC" id="3.2.2.27"/>
    </reaction>
</comment>
<keyword evidence="5" id="KW-0004">4Fe-4S</keyword>
<dbReference type="Gene3D" id="3.40.470.10">
    <property type="entry name" value="Uracil-DNA glycosylase-like domain"/>
    <property type="match status" value="1"/>
</dbReference>
<feature type="domain" description="Uracil-DNA glycosylase-like" evidence="13">
    <location>
        <begin position="36"/>
        <end position="189"/>
    </location>
</feature>
<dbReference type="InterPro" id="IPR005273">
    <property type="entry name" value="Ura-DNA_glyco_family4"/>
</dbReference>
<dbReference type="GO" id="GO:0006281">
    <property type="term" value="P:DNA repair"/>
    <property type="evidence" value="ECO:0007669"/>
    <property type="project" value="UniProtKB-KW"/>
</dbReference>
<evidence type="ECO:0000256" key="1">
    <source>
        <dbReference type="ARBA" id="ARBA00001400"/>
    </source>
</evidence>
<evidence type="ECO:0000313" key="14">
    <source>
        <dbReference type="EMBL" id="OGY35286.1"/>
    </source>
</evidence>
<keyword evidence="6" id="KW-0479">Metal-binding</keyword>
<gene>
    <name evidence="14" type="ORF">A3D99_04270</name>
</gene>
<evidence type="ECO:0000313" key="15">
    <source>
        <dbReference type="Proteomes" id="UP000177528"/>
    </source>
</evidence>
<dbReference type="SMART" id="SM00987">
    <property type="entry name" value="UreE_C"/>
    <property type="match status" value="1"/>
</dbReference>
<dbReference type="GO" id="GO:0046872">
    <property type="term" value="F:metal ion binding"/>
    <property type="evidence" value="ECO:0007669"/>
    <property type="project" value="UniProtKB-KW"/>
</dbReference>
<evidence type="ECO:0000256" key="3">
    <source>
        <dbReference type="ARBA" id="ARBA00012030"/>
    </source>
</evidence>
<dbReference type="GO" id="GO:0004844">
    <property type="term" value="F:uracil DNA N-glycosylase activity"/>
    <property type="evidence" value="ECO:0007669"/>
    <property type="project" value="UniProtKB-EC"/>
</dbReference>
<keyword evidence="7" id="KW-0227">DNA damage</keyword>
<evidence type="ECO:0000256" key="6">
    <source>
        <dbReference type="ARBA" id="ARBA00022723"/>
    </source>
</evidence>
<dbReference type="SUPFAM" id="SSF52141">
    <property type="entry name" value="Uracil-DNA glycosylase-like"/>
    <property type="match status" value="1"/>
</dbReference>
<evidence type="ECO:0000256" key="5">
    <source>
        <dbReference type="ARBA" id="ARBA00022485"/>
    </source>
</evidence>
<evidence type="ECO:0000259" key="13">
    <source>
        <dbReference type="SMART" id="SM00986"/>
    </source>
</evidence>
<accession>A0A1G1X5J0</accession>
<dbReference type="EMBL" id="MHHR01000001">
    <property type="protein sequence ID" value="OGY35286.1"/>
    <property type="molecule type" value="Genomic_DNA"/>
</dbReference>
<comment type="caution">
    <text evidence="14">The sequence shown here is derived from an EMBL/GenBank/DDBJ whole genome shotgun (WGS) entry which is preliminary data.</text>
</comment>
<dbReference type="CDD" id="cd10030">
    <property type="entry name" value="UDG-F4_TTUDGA_SPO1dp_like"/>
    <property type="match status" value="1"/>
</dbReference>
<sequence>MTQKDKEEALRLLTEEQLPIVAAASDLHKTAKQVVPGDGNADAEVMFIGEAPGAKEDETGKPFMGAAGKFLNELLGSIGLQREDIFIANCIKHRPPENRDPLPEEITAYAPWLQRQIDIIDPKIIVTLGRFSMEFVLGPGFSISKIHGQAQSIARASLPAGRQVVMPMYHPAAALYSGKLRPVLLADFQKIPKAIELIKNPPKMETSTEGSKEADLQQRLL</sequence>
<evidence type="ECO:0000256" key="7">
    <source>
        <dbReference type="ARBA" id="ARBA00022763"/>
    </source>
</evidence>
<organism evidence="14 15">
    <name type="scientific">Candidatus Andersenbacteria bacterium RIFCSPHIGHO2_12_FULL_45_11</name>
    <dbReference type="NCBI Taxonomy" id="1797281"/>
    <lineage>
        <taxon>Bacteria</taxon>
        <taxon>Candidatus Anderseniibacteriota</taxon>
    </lineage>
</organism>
<dbReference type="SMART" id="SM00986">
    <property type="entry name" value="UDG"/>
    <property type="match status" value="1"/>
</dbReference>
<dbReference type="GO" id="GO:0051539">
    <property type="term" value="F:4 iron, 4 sulfur cluster binding"/>
    <property type="evidence" value="ECO:0007669"/>
    <property type="project" value="UniProtKB-KW"/>
</dbReference>
<dbReference type="PANTHER" id="PTHR33693">
    <property type="entry name" value="TYPE-5 URACIL-DNA GLYCOSYLASE"/>
    <property type="match status" value="1"/>
</dbReference>
<reference evidence="14 15" key="1">
    <citation type="journal article" date="2016" name="Nat. Commun.">
        <title>Thousands of microbial genomes shed light on interconnected biogeochemical processes in an aquifer system.</title>
        <authorList>
            <person name="Anantharaman K."/>
            <person name="Brown C.T."/>
            <person name="Hug L.A."/>
            <person name="Sharon I."/>
            <person name="Castelle C.J."/>
            <person name="Probst A.J."/>
            <person name="Thomas B.C."/>
            <person name="Singh A."/>
            <person name="Wilkins M.J."/>
            <person name="Karaoz U."/>
            <person name="Brodie E.L."/>
            <person name="Williams K.H."/>
            <person name="Hubbard S.S."/>
            <person name="Banfield J.F."/>
        </authorList>
    </citation>
    <scope>NUCLEOTIDE SEQUENCE [LARGE SCALE GENOMIC DNA]</scope>
</reference>
<keyword evidence="10" id="KW-0411">Iron-sulfur</keyword>
<evidence type="ECO:0000256" key="11">
    <source>
        <dbReference type="ARBA" id="ARBA00023204"/>
    </source>
</evidence>
<name>A0A1G1X5J0_9BACT</name>
<protein>
    <recommendedName>
        <fullName evidence="4">Type-4 uracil-DNA glycosylase</fullName>
        <ecNumber evidence="3">3.2.2.27</ecNumber>
    </recommendedName>
</protein>
<dbReference type="InterPro" id="IPR036895">
    <property type="entry name" value="Uracil-DNA_glycosylase-like_sf"/>
</dbReference>
<dbReference type="Proteomes" id="UP000177528">
    <property type="component" value="Unassembled WGS sequence"/>
</dbReference>
<evidence type="ECO:0000256" key="12">
    <source>
        <dbReference type="SAM" id="MobiDB-lite"/>
    </source>
</evidence>
<keyword evidence="11" id="KW-0234">DNA repair</keyword>
<dbReference type="AlphaFoldDB" id="A0A1G1X5J0"/>
<dbReference type="NCBIfam" id="TIGR00758">
    <property type="entry name" value="UDG_fam4"/>
    <property type="match status" value="1"/>
</dbReference>
<feature type="region of interest" description="Disordered" evidence="12">
    <location>
        <begin position="202"/>
        <end position="221"/>
    </location>
</feature>
<keyword evidence="8" id="KW-0378">Hydrolase</keyword>
<evidence type="ECO:0000256" key="8">
    <source>
        <dbReference type="ARBA" id="ARBA00022801"/>
    </source>
</evidence>
<dbReference type="EC" id="3.2.2.27" evidence="3"/>
<comment type="similarity">
    <text evidence="2">Belongs to the uracil-DNA glycosylase (UDG) superfamily. Type 4 (UDGa) family.</text>
</comment>
<evidence type="ECO:0000256" key="4">
    <source>
        <dbReference type="ARBA" id="ARBA00019403"/>
    </source>
</evidence>